<dbReference type="SUPFAM" id="SSF75304">
    <property type="entry name" value="Amidase signature (AS) enzymes"/>
    <property type="match status" value="1"/>
</dbReference>
<protein>
    <recommendedName>
        <fullName evidence="2 7">Glutamyl-tRNA(Gln) amidotransferase subunit A</fullName>
        <shortName evidence="7">Glu-ADT subunit A</shortName>
        <ecNumber evidence="7">6.3.5.7</ecNumber>
    </recommendedName>
</protein>
<dbReference type="KEGG" id="bbat:Bdt_0055"/>
<dbReference type="HOGENOM" id="CLU_009600_0_3_7"/>
<keyword evidence="3 7" id="KW-0436">Ligase</keyword>
<evidence type="ECO:0000256" key="1">
    <source>
        <dbReference type="ARBA" id="ARBA00011123"/>
    </source>
</evidence>
<evidence type="ECO:0000256" key="6">
    <source>
        <dbReference type="ARBA" id="ARBA00022917"/>
    </source>
</evidence>
<dbReference type="GO" id="GO:0050567">
    <property type="term" value="F:glutaminyl-tRNA synthase (glutamine-hydrolyzing) activity"/>
    <property type="evidence" value="ECO:0007669"/>
    <property type="project" value="UniProtKB-UniRule"/>
</dbReference>
<dbReference type="InterPro" id="IPR036928">
    <property type="entry name" value="AS_sf"/>
</dbReference>
<gene>
    <name evidence="7 9" type="primary">gatA</name>
    <name evidence="9" type="ORF">Bdt_0055</name>
</gene>
<dbReference type="Proteomes" id="UP000010074">
    <property type="component" value="Chromosome"/>
</dbReference>
<dbReference type="EC" id="6.3.5.7" evidence="7"/>
<dbReference type="PANTHER" id="PTHR11895:SF151">
    <property type="entry name" value="GLUTAMYL-TRNA(GLN) AMIDOTRANSFERASE SUBUNIT A"/>
    <property type="match status" value="1"/>
</dbReference>
<sequence>MIVDLTFASISEIADAVKSRKVSAKEVAQHFQKRIDALNPKLNAFTSLNLQAVQDADALDARIAKGEDVGLLAGVPFGIKEMFCTKGLTTTAGSKILENFVPPYDATAVARLKKSGIVVMGKLNQDEFAMGSSNETSFHGVVKNPWDLERVPGGSSGGSAAAQASRLVAGTLGTDTGGSIRQPASFCGIVGVKPTYGRVSRYGIIAYASSLDQAGPMVSSVKDAALTLEVISGFDPHDSTTAQKKVPAWSQSLKADVKGMKIGLMKEYMTGSLDPDVQKTVENSVDTLKKLGAEIVEVSVPMTEFAVPVYYLVAASEASSNLSRYDGVKYGYRAEFKNLSAVDLEEFYSQTRGQAFGAEVKRRIMLGTYCLSSGYYDAFYNKAGQVRRLIMEQYLEAFKKCDVILSPVTTAPAFKIGERVSDPLAMYLNDIFTTSTNLAGLPGMSVPYGQSQSGLPIGVQLTAGHFEEQKMLNVAYALEGASLVKGKHPHVI</sequence>
<dbReference type="PATRIC" id="fig|1069642.3.peg.55"/>
<evidence type="ECO:0000256" key="5">
    <source>
        <dbReference type="ARBA" id="ARBA00022840"/>
    </source>
</evidence>
<keyword evidence="9" id="KW-0808">Transferase</keyword>
<feature type="active site" description="Acyl-ester intermediate" evidence="7">
    <location>
        <position position="179"/>
    </location>
</feature>
<dbReference type="Gene3D" id="3.90.1300.10">
    <property type="entry name" value="Amidase signature (AS) domain"/>
    <property type="match status" value="1"/>
</dbReference>
<dbReference type="HAMAP" id="MF_00120">
    <property type="entry name" value="GatA"/>
    <property type="match status" value="1"/>
</dbReference>
<accession>K7Z6C7</accession>
<dbReference type="EMBL" id="CP002930">
    <property type="protein sequence ID" value="AFX99768.1"/>
    <property type="molecule type" value="Genomic_DNA"/>
</dbReference>
<evidence type="ECO:0000256" key="7">
    <source>
        <dbReference type="HAMAP-Rule" id="MF_00120"/>
    </source>
</evidence>
<comment type="similarity">
    <text evidence="7">Belongs to the amidase family. GatA subfamily.</text>
</comment>
<feature type="domain" description="Amidase" evidence="8">
    <location>
        <begin position="26"/>
        <end position="472"/>
    </location>
</feature>
<feature type="active site" description="Charge relay system" evidence="7">
    <location>
        <position position="155"/>
    </location>
</feature>
<comment type="function">
    <text evidence="7">Allows the formation of correctly charged Gln-tRNA(Gln) through the transamidation of misacylated Glu-tRNA(Gln) in organisms which lack glutaminyl-tRNA synthetase. The reaction takes place in the presence of glutamine and ATP through an activated gamma-phospho-Glu-tRNA(Gln).</text>
</comment>
<name>K7Z6C7_BDEBC</name>
<dbReference type="PANTHER" id="PTHR11895">
    <property type="entry name" value="TRANSAMIDASE"/>
    <property type="match status" value="1"/>
</dbReference>
<dbReference type="InterPro" id="IPR000120">
    <property type="entry name" value="Amidase"/>
</dbReference>
<dbReference type="GO" id="GO:0005524">
    <property type="term" value="F:ATP binding"/>
    <property type="evidence" value="ECO:0007669"/>
    <property type="project" value="UniProtKB-KW"/>
</dbReference>
<proteinExistence type="inferred from homology"/>
<dbReference type="InterPro" id="IPR004412">
    <property type="entry name" value="GatA"/>
</dbReference>
<evidence type="ECO:0000256" key="4">
    <source>
        <dbReference type="ARBA" id="ARBA00022741"/>
    </source>
</evidence>
<evidence type="ECO:0000256" key="2">
    <source>
        <dbReference type="ARBA" id="ARBA00014428"/>
    </source>
</evidence>
<dbReference type="AlphaFoldDB" id="K7Z6C7"/>
<comment type="catalytic activity">
    <reaction evidence="7">
        <text>L-glutamyl-tRNA(Gln) + L-glutamine + ATP + H2O = L-glutaminyl-tRNA(Gln) + L-glutamate + ADP + phosphate + H(+)</text>
        <dbReference type="Rhea" id="RHEA:17521"/>
        <dbReference type="Rhea" id="RHEA-COMP:9681"/>
        <dbReference type="Rhea" id="RHEA-COMP:9684"/>
        <dbReference type="ChEBI" id="CHEBI:15377"/>
        <dbReference type="ChEBI" id="CHEBI:15378"/>
        <dbReference type="ChEBI" id="CHEBI:29985"/>
        <dbReference type="ChEBI" id="CHEBI:30616"/>
        <dbReference type="ChEBI" id="CHEBI:43474"/>
        <dbReference type="ChEBI" id="CHEBI:58359"/>
        <dbReference type="ChEBI" id="CHEBI:78520"/>
        <dbReference type="ChEBI" id="CHEBI:78521"/>
        <dbReference type="ChEBI" id="CHEBI:456216"/>
        <dbReference type="EC" id="6.3.5.7"/>
    </reaction>
</comment>
<evidence type="ECO:0000313" key="10">
    <source>
        <dbReference type="Proteomes" id="UP000010074"/>
    </source>
</evidence>
<keyword evidence="4 7" id="KW-0547">Nucleotide-binding</keyword>
<dbReference type="GO" id="GO:0016740">
    <property type="term" value="F:transferase activity"/>
    <property type="evidence" value="ECO:0007669"/>
    <property type="project" value="UniProtKB-KW"/>
</dbReference>
<keyword evidence="6 7" id="KW-0648">Protein biosynthesis</keyword>
<evidence type="ECO:0000256" key="3">
    <source>
        <dbReference type="ARBA" id="ARBA00022598"/>
    </source>
</evidence>
<evidence type="ECO:0000313" key="9">
    <source>
        <dbReference type="EMBL" id="AFX99768.1"/>
    </source>
</evidence>
<evidence type="ECO:0000259" key="8">
    <source>
        <dbReference type="Pfam" id="PF01425"/>
    </source>
</evidence>
<reference evidence="9 10" key="1">
    <citation type="journal article" date="2012" name="BMC Genomics">
        <title>Genome analysis of a simultaneously predatory and prey-independent, novel Bdellovibrio bacteriovorus from the River Tiber, supports in silico predictions of both ancient and recent lateral gene transfer from diverse bacteria.</title>
        <authorList>
            <person name="Hobley L."/>
            <person name="Lerner T.R."/>
            <person name="Williams L.E."/>
            <person name="Lambert C."/>
            <person name="Till R."/>
            <person name="Milner D.S."/>
            <person name="Basford S.M."/>
            <person name="Capeness M.J."/>
            <person name="Fenton A.K."/>
            <person name="Atterbury R.J."/>
            <person name="Harris M.A."/>
            <person name="Sockett R.E."/>
        </authorList>
    </citation>
    <scope>NUCLEOTIDE SEQUENCE [LARGE SCALE GENOMIC DNA]</scope>
    <source>
        <strain evidence="9 10">Tiberius</strain>
    </source>
</reference>
<dbReference type="NCBIfam" id="TIGR00132">
    <property type="entry name" value="gatA"/>
    <property type="match status" value="1"/>
</dbReference>
<dbReference type="GO" id="GO:0006412">
    <property type="term" value="P:translation"/>
    <property type="evidence" value="ECO:0007669"/>
    <property type="project" value="UniProtKB-UniRule"/>
</dbReference>
<dbReference type="PIRSF" id="PIRSF001221">
    <property type="entry name" value="Amidase_fungi"/>
    <property type="match status" value="1"/>
</dbReference>
<comment type="subunit">
    <text evidence="1 7">Heterotrimer of A, B and C subunits.</text>
</comment>
<dbReference type="InterPro" id="IPR023631">
    <property type="entry name" value="Amidase_dom"/>
</dbReference>
<organism evidence="9 10">
    <name type="scientific">Bdellovibrio bacteriovorus str. Tiberius</name>
    <dbReference type="NCBI Taxonomy" id="1069642"/>
    <lineage>
        <taxon>Bacteria</taxon>
        <taxon>Pseudomonadati</taxon>
        <taxon>Bdellovibrionota</taxon>
        <taxon>Bdellovibrionia</taxon>
        <taxon>Bdellovibrionales</taxon>
        <taxon>Pseudobdellovibrionaceae</taxon>
        <taxon>Bdellovibrio</taxon>
    </lineage>
</organism>
<keyword evidence="5 7" id="KW-0067">ATP-binding</keyword>
<dbReference type="STRING" id="1069642.Bdt_0055"/>
<dbReference type="Pfam" id="PF01425">
    <property type="entry name" value="Amidase"/>
    <property type="match status" value="1"/>
</dbReference>
<feature type="active site" description="Charge relay system" evidence="7">
    <location>
        <position position="80"/>
    </location>
</feature>
<dbReference type="GO" id="GO:0030956">
    <property type="term" value="C:glutamyl-tRNA(Gln) amidotransferase complex"/>
    <property type="evidence" value="ECO:0007669"/>
    <property type="project" value="InterPro"/>
</dbReference>